<accession>A0A8H3G7M8</accession>
<dbReference type="EMBL" id="CAJPDT010000077">
    <property type="protein sequence ID" value="CAF9934603.1"/>
    <property type="molecule type" value="Genomic_DNA"/>
</dbReference>
<dbReference type="Proteomes" id="UP000664534">
    <property type="component" value="Unassembled WGS sequence"/>
</dbReference>
<dbReference type="OrthoDB" id="10501048at2759"/>
<reference evidence="1" key="1">
    <citation type="submission" date="2021-03" db="EMBL/GenBank/DDBJ databases">
        <authorList>
            <person name="Tagirdzhanova G."/>
        </authorList>
    </citation>
    <scope>NUCLEOTIDE SEQUENCE</scope>
</reference>
<gene>
    <name evidence="1" type="ORF">IMSHALPRED_009778</name>
</gene>
<organism evidence="1 2">
    <name type="scientific">Imshaugia aleurites</name>
    <dbReference type="NCBI Taxonomy" id="172621"/>
    <lineage>
        <taxon>Eukaryota</taxon>
        <taxon>Fungi</taxon>
        <taxon>Dikarya</taxon>
        <taxon>Ascomycota</taxon>
        <taxon>Pezizomycotina</taxon>
        <taxon>Lecanoromycetes</taxon>
        <taxon>OSLEUM clade</taxon>
        <taxon>Lecanoromycetidae</taxon>
        <taxon>Lecanorales</taxon>
        <taxon>Lecanorineae</taxon>
        <taxon>Parmeliaceae</taxon>
        <taxon>Imshaugia</taxon>
    </lineage>
</organism>
<dbReference type="AlphaFoldDB" id="A0A8H3G7M8"/>
<name>A0A8H3G7M8_9LECA</name>
<protein>
    <submittedName>
        <fullName evidence="1">Uncharacterized protein</fullName>
    </submittedName>
</protein>
<proteinExistence type="predicted"/>
<comment type="caution">
    <text evidence="1">The sequence shown here is derived from an EMBL/GenBank/DDBJ whole genome shotgun (WGS) entry which is preliminary data.</text>
</comment>
<evidence type="ECO:0000313" key="2">
    <source>
        <dbReference type="Proteomes" id="UP000664534"/>
    </source>
</evidence>
<sequence length="166" mass="18597">MIDTVFGKTLIELRILVELRGKLLQAGHVTRSIGTAIVQKLHLLTKSNVNISGTRSIEDLERLAEVKMEITVQTDMYIGSSVDRKDEKISLNGGIIFDGLINSKIDFLEGPISMKDERELLMVVERLAEVQMKLRSTRMHVELKLGRLIEAPNSKPMVSASDVLVR</sequence>
<keyword evidence="2" id="KW-1185">Reference proteome</keyword>
<evidence type="ECO:0000313" key="1">
    <source>
        <dbReference type="EMBL" id="CAF9934603.1"/>
    </source>
</evidence>